<keyword evidence="3" id="KW-0238">DNA-binding</keyword>
<dbReference type="Gene3D" id="3.40.190.290">
    <property type="match status" value="1"/>
</dbReference>
<name>A0AAE3EBW0_9FIRM</name>
<sequence>MIKKKADDIANPIIFTEERRIRNMHTDQLEYFVAIAEQGSFTEASYELSISQSSLSKQINKLEEELNVKLFVRGRRQLMLTDAGRDFLVYARDALRNYRNICAELLKYSSGGTIHIGSVDHMGKVGLTTPMASFIDKFPENSVHLEVERSSARQVVEWLLEGRADICFTARIADGVRGVSNLDVYDLSDYCCSTLLHDEYYVIVPEEHEFCQREYVDWEDLREERLMLLDRQHSVNALIREAMISRGMTPHVTFECNQTDALLRMVADGFGITFLSGRIAASEYEVRRIPLRQSLSRDTYMIVPQEHMQENDLTGQFAHYVEKFYEKNAGK</sequence>
<dbReference type="Pfam" id="PF03466">
    <property type="entry name" value="LysR_substrate"/>
    <property type="match status" value="1"/>
</dbReference>
<dbReference type="InterPro" id="IPR005119">
    <property type="entry name" value="LysR_subst-bd"/>
</dbReference>
<dbReference type="EMBL" id="JAJEQR010000031">
    <property type="protein sequence ID" value="MCC2231528.1"/>
    <property type="molecule type" value="Genomic_DNA"/>
</dbReference>
<evidence type="ECO:0000313" key="6">
    <source>
        <dbReference type="EMBL" id="MCC2231528.1"/>
    </source>
</evidence>
<feature type="domain" description="HTH lysR-type" evidence="5">
    <location>
        <begin position="24"/>
        <end position="81"/>
    </location>
</feature>
<protein>
    <submittedName>
        <fullName evidence="6">LysR family transcriptional regulator</fullName>
    </submittedName>
</protein>
<dbReference type="PANTHER" id="PTHR30419">
    <property type="entry name" value="HTH-TYPE TRANSCRIPTIONAL REGULATOR YBHD"/>
    <property type="match status" value="1"/>
</dbReference>
<dbReference type="PANTHER" id="PTHR30419:SF28">
    <property type="entry name" value="HTH-TYPE TRANSCRIPTIONAL REGULATOR BSDA"/>
    <property type="match status" value="1"/>
</dbReference>
<dbReference type="FunFam" id="1.10.10.10:FF:000001">
    <property type="entry name" value="LysR family transcriptional regulator"/>
    <property type="match status" value="1"/>
</dbReference>
<dbReference type="RefSeq" id="WP_308454045.1">
    <property type="nucleotide sequence ID" value="NZ_JAJEQR010000031.1"/>
</dbReference>
<evidence type="ECO:0000256" key="1">
    <source>
        <dbReference type="ARBA" id="ARBA00009437"/>
    </source>
</evidence>
<dbReference type="GO" id="GO:0003677">
    <property type="term" value="F:DNA binding"/>
    <property type="evidence" value="ECO:0007669"/>
    <property type="project" value="UniProtKB-KW"/>
</dbReference>
<evidence type="ECO:0000256" key="4">
    <source>
        <dbReference type="ARBA" id="ARBA00023163"/>
    </source>
</evidence>
<dbReference type="GO" id="GO:0003700">
    <property type="term" value="F:DNA-binding transcription factor activity"/>
    <property type="evidence" value="ECO:0007669"/>
    <property type="project" value="InterPro"/>
</dbReference>
<dbReference type="Proteomes" id="UP001198182">
    <property type="component" value="Unassembled WGS sequence"/>
</dbReference>
<dbReference type="InterPro" id="IPR000847">
    <property type="entry name" value="LysR_HTH_N"/>
</dbReference>
<reference evidence="6" key="1">
    <citation type="submission" date="2021-10" db="EMBL/GenBank/DDBJ databases">
        <title>Anaerobic single-cell dispensing facilitates the cultivation of human gut bacteria.</title>
        <authorList>
            <person name="Afrizal A."/>
        </authorList>
    </citation>
    <scope>NUCLEOTIDE SEQUENCE</scope>
    <source>
        <strain evidence="6">CLA-AA-H215</strain>
    </source>
</reference>
<accession>A0AAE3EBW0</accession>
<proteinExistence type="inferred from homology"/>
<dbReference type="PROSITE" id="PS50931">
    <property type="entry name" value="HTH_LYSR"/>
    <property type="match status" value="1"/>
</dbReference>
<dbReference type="CDD" id="cd05466">
    <property type="entry name" value="PBP2_LTTR_substrate"/>
    <property type="match status" value="1"/>
</dbReference>
<evidence type="ECO:0000313" key="7">
    <source>
        <dbReference type="Proteomes" id="UP001198182"/>
    </source>
</evidence>
<dbReference type="SUPFAM" id="SSF46785">
    <property type="entry name" value="Winged helix' DNA-binding domain"/>
    <property type="match status" value="1"/>
</dbReference>
<gene>
    <name evidence="6" type="ORF">LKD81_11040</name>
</gene>
<dbReference type="GO" id="GO:0005829">
    <property type="term" value="C:cytosol"/>
    <property type="evidence" value="ECO:0007669"/>
    <property type="project" value="TreeGrafter"/>
</dbReference>
<dbReference type="SUPFAM" id="SSF53850">
    <property type="entry name" value="Periplasmic binding protein-like II"/>
    <property type="match status" value="1"/>
</dbReference>
<dbReference type="InterPro" id="IPR036390">
    <property type="entry name" value="WH_DNA-bd_sf"/>
</dbReference>
<organism evidence="6 7">
    <name type="scientific">Hominifimenecus microfluidus</name>
    <dbReference type="NCBI Taxonomy" id="2885348"/>
    <lineage>
        <taxon>Bacteria</taxon>
        <taxon>Bacillati</taxon>
        <taxon>Bacillota</taxon>
        <taxon>Clostridia</taxon>
        <taxon>Lachnospirales</taxon>
        <taxon>Lachnospiraceae</taxon>
        <taxon>Hominifimenecus</taxon>
    </lineage>
</organism>
<dbReference type="InterPro" id="IPR036388">
    <property type="entry name" value="WH-like_DNA-bd_sf"/>
</dbReference>
<evidence type="ECO:0000256" key="3">
    <source>
        <dbReference type="ARBA" id="ARBA00023125"/>
    </source>
</evidence>
<dbReference type="AlphaFoldDB" id="A0AAE3EBW0"/>
<keyword evidence="7" id="KW-1185">Reference proteome</keyword>
<keyword evidence="2" id="KW-0805">Transcription regulation</keyword>
<dbReference type="InterPro" id="IPR050950">
    <property type="entry name" value="HTH-type_LysR_regulators"/>
</dbReference>
<comment type="similarity">
    <text evidence="1">Belongs to the LysR transcriptional regulatory family.</text>
</comment>
<evidence type="ECO:0000259" key="5">
    <source>
        <dbReference type="PROSITE" id="PS50931"/>
    </source>
</evidence>
<keyword evidence="4" id="KW-0804">Transcription</keyword>
<evidence type="ECO:0000256" key="2">
    <source>
        <dbReference type="ARBA" id="ARBA00023015"/>
    </source>
</evidence>
<dbReference type="PRINTS" id="PR00039">
    <property type="entry name" value="HTHLYSR"/>
</dbReference>
<dbReference type="Pfam" id="PF00126">
    <property type="entry name" value="HTH_1"/>
    <property type="match status" value="1"/>
</dbReference>
<comment type="caution">
    <text evidence="6">The sequence shown here is derived from an EMBL/GenBank/DDBJ whole genome shotgun (WGS) entry which is preliminary data.</text>
</comment>
<dbReference type="Gene3D" id="1.10.10.10">
    <property type="entry name" value="Winged helix-like DNA-binding domain superfamily/Winged helix DNA-binding domain"/>
    <property type="match status" value="1"/>
</dbReference>